<dbReference type="STRING" id="1798697.A2373_01720"/>
<protein>
    <recommendedName>
        <fullName evidence="4">EngA-type G domain-containing protein</fullName>
    </recommendedName>
</protein>
<dbReference type="Pfam" id="PF14714">
    <property type="entry name" value="KH_dom-like"/>
    <property type="match status" value="1"/>
</dbReference>
<evidence type="ECO:0000313" key="5">
    <source>
        <dbReference type="EMBL" id="OGH83253.1"/>
    </source>
</evidence>
<name>A0A1F6NHL2_9BACT</name>
<dbReference type="EMBL" id="MFQS01000017">
    <property type="protein sequence ID" value="OGH83253.1"/>
    <property type="molecule type" value="Genomic_DNA"/>
</dbReference>
<organism evidence="5 6">
    <name type="scientific">Candidatus Magasanikbacteria bacterium RIFOXYB1_FULL_40_15</name>
    <dbReference type="NCBI Taxonomy" id="1798697"/>
    <lineage>
        <taxon>Bacteria</taxon>
        <taxon>Candidatus Magasanikiibacteriota</taxon>
    </lineage>
</organism>
<dbReference type="Proteomes" id="UP000176300">
    <property type="component" value="Unassembled WGS sequence"/>
</dbReference>
<comment type="caution">
    <text evidence="5">The sequence shown here is derived from an EMBL/GenBank/DDBJ whole genome shotgun (WGS) entry which is preliminary data.</text>
</comment>
<dbReference type="InterPro" id="IPR006073">
    <property type="entry name" value="GTP-bd"/>
</dbReference>
<keyword evidence="2" id="KW-0342">GTP-binding</keyword>
<dbReference type="CDD" id="cd01895">
    <property type="entry name" value="EngA2"/>
    <property type="match status" value="1"/>
</dbReference>
<evidence type="ECO:0000256" key="3">
    <source>
        <dbReference type="PROSITE-ProRule" id="PRU01049"/>
    </source>
</evidence>
<dbReference type="InterPro" id="IPR005225">
    <property type="entry name" value="Small_GTP-bd"/>
</dbReference>
<dbReference type="InterPro" id="IPR031166">
    <property type="entry name" value="G_ENGA"/>
</dbReference>
<dbReference type="SUPFAM" id="SSF52540">
    <property type="entry name" value="P-loop containing nucleoside triphosphate hydrolases"/>
    <property type="match status" value="1"/>
</dbReference>
<evidence type="ECO:0000256" key="2">
    <source>
        <dbReference type="ARBA" id="ARBA00023134"/>
    </source>
</evidence>
<reference evidence="5 6" key="1">
    <citation type="journal article" date="2016" name="Nat. Commun.">
        <title>Thousands of microbial genomes shed light on interconnected biogeochemical processes in an aquifer system.</title>
        <authorList>
            <person name="Anantharaman K."/>
            <person name="Brown C.T."/>
            <person name="Hug L.A."/>
            <person name="Sharon I."/>
            <person name="Castelle C.J."/>
            <person name="Probst A.J."/>
            <person name="Thomas B.C."/>
            <person name="Singh A."/>
            <person name="Wilkins M.J."/>
            <person name="Karaoz U."/>
            <person name="Brodie E.L."/>
            <person name="Williams K.H."/>
            <person name="Hubbard S.S."/>
            <person name="Banfield J.F."/>
        </authorList>
    </citation>
    <scope>NUCLEOTIDE SEQUENCE [LARGE SCALE GENOMIC DNA]</scope>
</reference>
<dbReference type="InterPro" id="IPR015946">
    <property type="entry name" value="KH_dom-like_a/b"/>
</dbReference>
<evidence type="ECO:0000313" key="6">
    <source>
        <dbReference type="Proteomes" id="UP000176300"/>
    </source>
</evidence>
<proteinExistence type="inferred from homology"/>
<dbReference type="Pfam" id="PF01926">
    <property type="entry name" value="MMR_HSR1"/>
    <property type="match status" value="1"/>
</dbReference>
<dbReference type="PROSITE" id="PS51712">
    <property type="entry name" value="G_ENGA"/>
    <property type="match status" value="1"/>
</dbReference>
<gene>
    <name evidence="5" type="ORF">A2373_01720</name>
</gene>
<dbReference type="AlphaFoldDB" id="A0A1F6NHL2"/>
<evidence type="ECO:0000256" key="1">
    <source>
        <dbReference type="ARBA" id="ARBA00022741"/>
    </source>
</evidence>
<evidence type="ECO:0000259" key="4">
    <source>
        <dbReference type="PROSITE" id="PS51712"/>
    </source>
</evidence>
<comment type="similarity">
    <text evidence="3">Belongs to the TRAFAC class TrmE-Era-EngA-EngB-Septin-like GTPase superfamily. EngA (Der) GTPase family.</text>
</comment>
<dbReference type="GO" id="GO:0005525">
    <property type="term" value="F:GTP binding"/>
    <property type="evidence" value="ECO:0007669"/>
    <property type="project" value="UniProtKB-KW"/>
</dbReference>
<dbReference type="Gene3D" id="3.30.300.20">
    <property type="match status" value="1"/>
</dbReference>
<dbReference type="InterPro" id="IPR032859">
    <property type="entry name" value="KH_dom-like"/>
</dbReference>
<dbReference type="InterPro" id="IPR027417">
    <property type="entry name" value="P-loop_NTPase"/>
</dbReference>
<accession>A0A1F6NHL2</accession>
<keyword evidence="1" id="KW-0547">Nucleotide-binding</keyword>
<dbReference type="PANTHER" id="PTHR43834:SF6">
    <property type="entry name" value="GTPASE DER"/>
    <property type="match status" value="1"/>
</dbReference>
<dbReference type="NCBIfam" id="TIGR00231">
    <property type="entry name" value="small_GTP"/>
    <property type="match status" value="1"/>
</dbReference>
<feature type="domain" description="EngA-type G" evidence="4">
    <location>
        <begin position="61"/>
        <end position="245"/>
    </location>
</feature>
<dbReference type="PANTHER" id="PTHR43834">
    <property type="entry name" value="GTPASE DER"/>
    <property type="match status" value="1"/>
</dbReference>
<sequence>MDNKKIETQLLSGECYKLGLGEPFKISSASGRSIGDLLDHLFNILQKAKKRPKVQKDYQSIRVSLIGKPNAGKSSIFNKIIGEDRVIVNELPHTTREPFDTNVVYKYKVGKKDAVQNITFVDTAGIRRKTKVSGELERAGIQKSIDIAEKSDIILFVIDGNEIISSQDMQLGGLLEKRAKSVILLVNKWDLSEDNSDTKRHLVEKMVYSYFPHLDFAPIIFVSGKTGYGIHKIMPTLIRAWQARHTEIPVKTLEYFLKEVVSKHQPSRDKGSRNPKIMGIRQININPPVIELAIKYRTSLHYSYVNFIKNKFREQFDFFASPIIIRLKKMKR</sequence>
<dbReference type="Gene3D" id="3.40.50.300">
    <property type="entry name" value="P-loop containing nucleotide triphosphate hydrolases"/>
    <property type="match status" value="1"/>
</dbReference>
<dbReference type="PRINTS" id="PR00326">
    <property type="entry name" value="GTP1OBG"/>
</dbReference>